<evidence type="ECO:0000313" key="1">
    <source>
        <dbReference type="EMBL" id="CAE6689267.1"/>
    </source>
</evidence>
<evidence type="ECO:0000313" key="2">
    <source>
        <dbReference type="Proteomes" id="UP000675880"/>
    </source>
</evidence>
<dbReference type="EMBL" id="CAJNBJ010000001">
    <property type="protein sequence ID" value="CAE6689267.1"/>
    <property type="molecule type" value="Genomic_DNA"/>
</dbReference>
<proteinExistence type="predicted"/>
<keyword evidence="2" id="KW-1185">Reference proteome</keyword>
<organism evidence="1 2">
    <name type="scientific">Nitrospira defluvii</name>
    <dbReference type="NCBI Taxonomy" id="330214"/>
    <lineage>
        <taxon>Bacteria</taxon>
        <taxon>Pseudomonadati</taxon>
        <taxon>Nitrospirota</taxon>
        <taxon>Nitrospiria</taxon>
        <taxon>Nitrospirales</taxon>
        <taxon>Nitrospiraceae</taxon>
        <taxon>Nitrospira</taxon>
    </lineage>
</organism>
<gene>
    <name evidence="1" type="ORF">NSPZN2_10135</name>
</gene>
<name>A0ABM8QCD9_9BACT</name>
<sequence length="69" mass="8060">MVRVVPMCELCRRVRDDGFPARGTHCWVDFPSYLARHVVTPSQVRFSRNYCSECRLSYDILKTYGGAMR</sequence>
<dbReference type="Proteomes" id="UP000675880">
    <property type="component" value="Unassembled WGS sequence"/>
</dbReference>
<reference evidence="1 2" key="1">
    <citation type="submission" date="2021-02" db="EMBL/GenBank/DDBJ databases">
        <authorList>
            <person name="Han P."/>
        </authorList>
    </citation>
    <scope>NUCLEOTIDE SEQUENCE [LARGE SCALE GENOMIC DNA]</scope>
    <source>
        <strain evidence="1">Candidatus Nitrospira sp. ZN2</strain>
    </source>
</reference>
<comment type="caution">
    <text evidence="1">The sequence shown here is derived from an EMBL/GenBank/DDBJ whole genome shotgun (WGS) entry which is preliminary data.</text>
</comment>
<protein>
    <submittedName>
        <fullName evidence="1">Uncharacterized protein</fullName>
    </submittedName>
</protein>
<accession>A0ABM8QCD9</accession>